<dbReference type="AlphaFoldDB" id="A0A448WAU5"/>
<feature type="region of interest" description="Disordered" evidence="1">
    <location>
        <begin position="1"/>
        <end position="27"/>
    </location>
</feature>
<evidence type="ECO:0000313" key="2">
    <source>
        <dbReference type="EMBL" id="VEL07236.1"/>
    </source>
</evidence>
<dbReference type="EMBL" id="CAAALY010001322">
    <property type="protein sequence ID" value="VEL07236.1"/>
    <property type="molecule type" value="Genomic_DNA"/>
</dbReference>
<feature type="region of interest" description="Disordered" evidence="1">
    <location>
        <begin position="39"/>
        <end position="81"/>
    </location>
</feature>
<gene>
    <name evidence="2" type="ORF">PXEA_LOCUS676</name>
</gene>
<protein>
    <submittedName>
        <fullName evidence="2">Uncharacterized protein</fullName>
    </submittedName>
</protein>
<reference evidence="2" key="1">
    <citation type="submission" date="2018-11" db="EMBL/GenBank/DDBJ databases">
        <authorList>
            <consortium name="Pathogen Informatics"/>
        </authorList>
    </citation>
    <scope>NUCLEOTIDE SEQUENCE</scope>
</reference>
<accession>A0A448WAU5</accession>
<feature type="region of interest" description="Disordered" evidence="1">
    <location>
        <begin position="162"/>
        <end position="192"/>
    </location>
</feature>
<evidence type="ECO:0000313" key="3">
    <source>
        <dbReference type="Proteomes" id="UP000784294"/>
    </source>
</evidence>
<evidence type="ECO:0000256" key="1">
    <source>
        <dbReference type="SAM" id="MobiDB-lite"/>
    </source>
</evidence>
<dbReference type="Proteomes" id="UP000784294">
    <property type="component" value="Unassembled WGS sequence"/>
</dbReference>
<name>A0A448WAU5_9PLAT</name>
<organism evidence="2 3">
    <name type="scientific">Protopolystoma xenopodis</name>
    <dbReference type="NCBI Taxonomy" id="117903"/>
    <lineage>
        <taxon>Eukaryota</taxon>
        <taxon>Metazoa</taxon>
        <taxon>Spiralia</taxon>
        <taxon>Lophotrochozoa</taxon>
        <taxon>Platyhelminthes</taxon>
        <taxon>Monogenea</taxon>
        <taxon>Polyopisthocotylea</taxon>
        <taxon>Polystomatidea</taxon>
        <taxon>Polystomatidae</taxon>
        <taxon>Protopolystoma</taxon>
    </lineage>
</organism>
<proteinExistence type="predicted"/>
<keyword evidence="3" id="KW-1185">Reference proteome</keyword>
<feature type="compositionally biased region" description="Low complexity" evidence="1">
    <location>
        <begin position="66"/>
        <end position="77"/>
    </location>
</feature>
<sequence>MARARYIQTSSHSSSRPYHYSSSTHSSRSDLIVSLSTSACQSTDLHRESGQKRKELLSPPLPPPTGTGSPSGRSSTSDSNRDLLAVVRPELMSRYLLPRGLQEHQAVGVGKRSEDRVRTALLRLSGSLEVTAATHRLRRQHSAELTTYDASNAITAELTCSDGVFRSPHTGPSRDGDLSTGPGSGSDAGAGLAPISELTMCPRSAIGQVKTDEQDKKVYNAQGTNRISNRRAELDSFSPQQSVEHHEQVNNHDRTTCLWDTLSPRVIDTFSKVKVDESAGSFTGPVSYPSVVTGLRSLLPLTTNKLATPVSSADASLATKSAEFENSNEDASPIQAYSNAAIGYTCSNRDCQLKNISPIFDSGNISDLTSGLLQNKPFVLVATNPVSSTKLLSSSSNQISKSTQQLETDSMSALYPLTCLEANPIYTSGEFTCTDSGLNRSPSPVTKMSRIESRLDLVTSASEQTNTIYSTAQSIQLTTGHTDALAASFSAKEVTASRRPIFMLADSSDQNLYKLSSLSSKLTPVMLSTPTFHGRNANLENLSLDSLTHVCTASYGKESNDPNHETTKRRESKEAIHIELGHLNDRIHNMEHQLAGVMQCLTCLVYEIKQLKPCSQDISPATKTYSEYQQTDVCDLNDKAENVFNSDTPDFQAT</sequence>
<feature type="compositionally biased region" description="Basic and acidic residues" evidence="1">
    <location>
        <begin position="44"/>
        <end position="56"/>
    </location>
</feature>
<comment type="caution">
    <text evidence="2">The sequence shown here is derived from an EMBL/GenBank/DDBJ whole genome shotgun (WGS) entry which is preliminary data.</text>
</comment>
<feature type="compositionally biased region" description="Low complexity" evidence="1">
    <location>
        <begin position="9"/>
        <end position="26"/>
    </location>
</feature>